<keyword evidence="4 7" id="KW-0521">NADP</keyword>
<dbReference type="Gene3D" id="3.40.309.10">
    <property type="entry name" value="Aldehyde Dehydrogenase, Chain A, domain 2"/>
    <property type="match status" value="1"/>
</dbReference>
<gene>
    <name evidence="7" type="primary">proA</name>
    <name evidence="9" type="ORF">NG821_10590</name>
</gene>
<evidence type="ECO:0000256" key="5">
    <source>
        <dbReference type="ARBA" id="ARBA00023002"/>
    </source>
</evidence>
<dbReference type="CDD" id="cd07079">
    <property type="entry name" value="ALDH_F18-19_ProA-GPR"/>
    <property type="match status" value="1"/>
</dbReference>
<comment type="catalytic activity">
    <reaction evidence="6 7">
        <text>L-glutamate 5-semialdehyde + phosphate + NADP(+) = L-glutamyl 5-phosphate + NADPH + H(+)</text>
        <dbReference type="Rhea" id="RHEA:19541"/>
        <dbReference type="ChEBI" id="CHEBI:15378"/>
        <dbReference type="ChEBI" id="CHEBI:43474"/>
        <dbReference type="ChEBI" id="CHEBI:57783"/>
        <dbReference type="ChEBI" id="CHEBI:58066"/>
        <dbReference type="ChEBI" id="CHEBI:58274"/>
        <dbReference type="ChEBI" id="CHEBI:58349"/>
        <dbReference type="EC" id="1.2.1.41"/>
    </reaction>
</comment>
<keyword evidence="7" id="KW-0963">Cytoplasm</keyword>
<dbReference type="Gene3D" id="3.40.605.10">
    <property type="entry name" value="Aldehyde Dehydrogenase, Chain A, domain 1"/>
    <property type="match status" value="1"/>
</dbReference>
<dbReference type="HAMAP" id="MF_00412">
    <property type="entry name" value="ProA"/>
    <property type="match status" value="1"/>
</dbReference>
<dbReference type="InterPro" id="IPR016161">
    <property type="entry name" value="Ald_DH/histidinol_DH"/>
</dbReference>
<dbReference type="PIRSF" id="PIRSF000151">
    <property type="entry name" value="GPR"/>
    <property type="match status" value="1"/>
</dbReference>
<evidence type="ECO:0000256" key="7">
    <source>
        <dbReference type="HAMAP-Rule" id="MF_00412"/>
    </source>
</evidence>
<evidence type="ECO:0000256" key="1">
    <source>
        <dbReference type="ARBA" id="ARBA00004985"/>
    </source>
</evidence>
<dbReference type="GO" id="GO:0004350">
    <property type="term" value="F:glutamate-5-semialdehyde dehydrogenase activity"/>
    <property type="evidence" value="ECO:0007669"/>
    <property type="project" value="UniProtKB-EC"/>
</dbReference>
<dbReference type="InterPro" id="IPR016163">
    <property type="entry name" value="Ald_DH_C"/>
</dbReference>
<accession>A0ABT1BYW6</accession>
<dbReference type="InterPro" id="IPR000965">
    <property type="entry name" value="GPR_dom"/>
</dbReference>
<dbReference type="InterPro" id="IPR015590">
    <property type="entry name" value="Aldehyde_DH_dom"/>
</dbReference>
<dbReference type="NCBIfam" id="NF001221">
    <property type="entry name" value="PRK00197.1"/>
    <property type="match status" value="1"/>
</dbReference>
<dbReference type="SUPFAM" id="SSF53720">
    <property type="entry name" value="ALDH-like"/>
    <property type="match status" value="1"/>
</dbReference>
<feature type="domain" description="Aldehyde dehydrogenase" evidence="8">
    <location>
        <begin position="3"/>
        <end position="274"/>
    </location>
</feature>
<dbReference type="EMBL" id="JAMXLY010000046">
    <property type="protein sequence ID" value="MCO6026281.1"/>
    <property type="molecule type" value="Genomic_DNA"/>
</dbReference>
<dbReference type="InterPro" id="IPR020593">
    <property type="entry name" value="G-glutamylP_reductase_CS"/>
</dbReference>
<comment type="similarity">
    <text evidence="7">Belongs to the gamma-glutamyl phosphate reductase family.</text>
</comment>
<sequence length="415" mass="45315">MQLEDTFKKVKAASQALGLMTDGQRKEVLDAVASAMTKHQDEILAANALDLKQMGNQNPMYDRLMLTAKRLEDIASDMRHVARLPSPLGKITKDTVRPNGLHLRRVSVPFGVIGMIYEARPNVTFDVFSLCFKSGNACILKGGRDADQTNQAEVALIHKVLENFHIAPAVVTLLPATHEATGEMLSAVGYIDLCIPRGSKRLINYVRENAKVPVIETGAGVVHIYFDESGDLEIGKAIVYNSKCRRPSVCNALDCLIIHESRVSQLPELCQPLTKKQVRLTVDEKAYAALKGKYPDELLFHAGSQTYETEWLDYAMGIKTVASLDEALSHIAIYGSGHSECIVTENPASAQHFQAMVDAACVYVNAATSFTDGGQFGLGAEIGISTQKLGARGPMGLEEITTYKWLIDGHGQTRP</sequence>
<evidence type="ECO:0000256" key="2">
    <source>
        <dbReference type="ARBA" id="ARBA00022605"/>
    </source>
</evidence>
<dbReference type="PROSITE" id="PS01223">
    <property type="entry name" value="PROA"/>
    <property type="match status" value="1"/>
</dbReference>
<evidence type="ECO:0000256" key="6">
    <source>
        <dbReference type="ARBA" id="ARBA00049024"/>
    </source>
</evidence>
<comment type="subcellular location">
    <subcellularLocation>
        <location evidence="7">Cytoplasm</location>
    </subcellularLocation>
</comment>
<evidence type="ECO:0000259" key="8">
    <source>
        <dbReference type="Pfam" id="PF00171"/>
    </source>
</evidence>
<evidence type="ECO:0000313" key="10">
    <source>
        <dbReference type="Proteomes" id="UP001204015"/>
    </source>
</evidence>
<dbReference type="PANTHER" id="PTHR11063:SF8">
    <property type="entry name" value="DELTA-1-PYRROLINE-5-CARBOXYLATE SYNTHASE"/>
    <property type="match status" value="1"/>
</dbReference>
<comment type="pathway">
    <text evidence="1 7">Amino-acid biosynthesis; L-proline biosynthesis; L-glutamate 5-semialdehyde from L-glutamate: step 2/2.</text>
</comment>
<comment type="function">
    <text evidence="7">Catalyzes the NADPH-dependent reduction of L-glutamate 5-phosphate into L-glutamate 5-semialdehyde and phosphate. The product spontaneously undergoes cyclization to form 1-pyrroline-5-carboxylate.</text>
</comment>
<name>A0ABT1BYW6_9BACT</name>
<keyword evidence="3 7" id="KW-0641">Proline biosynthesis</keyword>
<dbReference type="EC" id="1.2.1.41" evidence="7"/>
<proteinExistence type="inferred from homology"/>
<organism evidence="9 10">
    <name type="scientific">Segatella cerevisiae</name>
    <dbReference type="NCBI Taxonomy" id="2053716"/>
    <lineage>
        <taxon>Bacteria</taxon>
        <taxon>Pseudomonadati</taxon>
        <taxon>Bacteroidota</taxon>
        <taxon>Bacteroidia</taxon>
        <taxon>Bacteroidales</taxon>
        <taxon>Prevotellaceae</taxon>
        <taxon>Segatella</taxon>
    </lineage>
</organism>
<evidence type="ECO:0000313" key="9">
    <source>
        <dbReference type="EMBL" id="MCO6026281.1"/>
    </source>
</evidence>
<keyword evidence="10" id="KW-1185">Reference proteome</keyword>
<dbReference type="NCBIfam" id="TIGR00407">
    <property type="entry name" value="proA"/>
    <property type="match status" value="1"/>
</dbReference>
<evidence type="ECO:0000256" key="4">
    <source>
        <dbReference type="ARBA" id="ARBA00022857"/>
    </source>
</evidence>
<dbReference type="InterPro" id="IPR012134">
    <property type="entry name" value="Glu-5-SA_DH"/>
</dbReference>
<dbReference type="InterPro" id="IPR016162">
    <property type="entry name" value="Ald_DH_N"/>
</dbReference>
<dbReference type="PANTHER" id="PTHR11063">
    <property type="entry name" value="GLUTAMATE SEMIALDEHYDE DEHYDROGENASE"/>
    <property type="match status" value="1"/>
</dbReference>
<reference evidence="9 10" key="1">
    <citation type="submission" date="2022-06" db="EMBL/GenBank/DDBJ databases">
        <title>A taxonomic note on the genus Prevotella: Description of four novel genera and emended description of the genera Hallella and Xylanibacter.</title>
        <authorList>
            <person name="Hitch T.C.A."/>
        </authorList>
    </citation>
    <scope>NUCLEOTIDE SEQUENCE [LARGE SCALE GENOMIC DNA]</scope>
    <source>
        <strain evidence="9 10">DSM 100619</strain>
    </source>
</reference>
<comment type="caution">
    <text evidence="9">The sequence shown here is derived from an EMBL/GenBank/DDBJ whole genome shotgun (WGS) entry which is preliminary data.</text>
</comment>
<evidence type="ECO:0000256" key="3">
    <source>
        <dbReference type="ARBA" id="ARBA00022650"/>
    </source>
</evidence>
<protein>
    <recommendedName>
        <fullName evidence="7">Gamma-glutamyl phosphate reductase</fullName>
        <shortName evidence="7">GPR</shortName>
        <ecNumber evidence="7">1.2.1.41</ecNumber>
    </recommendedName>
    <alternativeName>
        <fullName evidence="7">Glutamate-5-semialdehyde dehydrogenase</fullName>
    </alternativeName>
    <alternativeName>
        <fullName evidence="7">Glutamyl-gamma-semialdehyde dehydrogenase</fullName>
        <shortName evidence="7">GSA dehydrogenase</shortName>
    </alternativeName>
</protein>
<keyword evidence="5 7" id="KW-0560">Oxidoreductase</keyword>
<keyword evidence="2 7" id="KW-0028">Amino-acid biosynthesis</keyword>
<dbReference type="Proteomes" id="UP001204015">
    <property type="component" value="Unassembled WGS sequence"/>
</dbReference>
<dbReference type="Pfam" id="PF00171">
    <property type="entry name" value="Aldedh"/>
    <property type="match status" value="1"/>
</dbReference>